<proteinExistence type="predicted"/>
<sequence>MLCIREEDTIRLIIEFLSNRELCITQLNLERETGVYNCDFNDDLIFLRQLILDGQWNDVLEFVSPLESFESFSTKRFHFIIYKHKYIELLCIRSEAGQPYQTTIEIAIPEIIDCLDRLNRYCTNDNDRSEYNHLNSLLTIPNLQDDNELKNWNPNSWRLKCFNDILPLVERFMQSTSTASNDDGNLGKSNGQQQQQIAKNDRLMDLIFKGLLYELCLNTVMKRLQQQQQSETFEPNIFNGINHHGDNNQWKWLNLNQFFAKIPIEYLHQMIDSDDGDGRHSKIENHNHCSIAKHEKPELIASWSEMIFSAPIKPKIFPHIDVPYTRLKATDLMSKSLTASLMHHSNTKDLMTMSVCDIARFTRSTLLETGFHLKKFSNKQPINTIEQPSKTIDTESMIRSIDRLFQDNKHHHKDLPLKIKTLKHDDDDDNNGYYDQNHQMATISEKATPIDDQIDLLPLSKAPSTTAVAINLMLNPKGQDDDKTNNDNDNDDDGLMATSYLKIWQKSKLNSSTTGAASVTKKKKIIIENEKGAATTIRNNNQHQQQRFNKNTGIKHSSTTTTLAEKYRKESNKLARSSSAKSTTNKTIMSNVDRNNNSETKQHSTINAKGHMIIVDDDENLKTVNINNNIDDDDDDDKPASLTTTGKLVNKGSKNLNNNHHIEVGETCNT</sequence>
<evidence type="ECO:0000259" key="2">
    <source>
        <dbReference type="PROSITE" id="PS50897"/>
    </source>
</evidence>
<gene>
    <name evidence="3" type="primary">WDR47_1</name>
    <name evidence="3" type="ORF">DERP_007494</name>
</gene>
<feature type="compositionally biased region" description="Polar residues" evidence="1">
    <location>
        <begin position="552"/>
        <end position="563"/>
    </location>
</feature>
<keyword evidence="4" id="KW-1185">Reference proteome</keyword>
<feature type="region of interest" description="Disordered" evidence="1">
    <location>
        <begin position="628"/>
        <end position="670"/>
    </location>
</feature>
<comment type="caution">
    <text evidence="3">The sequence shown here is derived from an EMBL/GenBank/DDBJ whole genome shotgun (WGS) entry which is preliminary data.</text>
</comment>
<dbReference type="PANTHER" id="PTHR19863">
    <property type="entry name" value="NEMITIN (NEURONAL ENRICHED MAP INTERACTING PROTEIN) HOMOLOG"/>
    <property type="match status" value="1"/>
</dbReference>
<feature type="compositionally biased region" description="Low complexity" evidence="1">
    <location>
        <begin position="540"/>
        <end position="551"/>
    </location>
</feature>
<feature type="compositionally biased region" description="Polar residues" evidence="1">
    <location>
        <begin position="574"/>
        <end position="604"/>
    </location>
</feature>
<evidence type="ECO:0000313" key="3">
    <source>
        <dbReference type="EMBL" id="KAH9417496.1"/>
    </source>
</evidence>
<reference evidence="3 4" key="2">
    <citation type="journal article" date="2022" name="Mol. Biol. Evol.">
        <title>Comparative Genomics Reveals Insights into the Divergent Evolution of Astigmatic Mites and Household Pest Adaptations.</title>
        <authorList>
            <person name="Xiong Q."/>
            <person name="Wan A.T."/>
            <person name="Liu X."/>
            <person name="Fung C.S."/>
            <person name="Xiao X."/>
            <person name="Malainual N."/>
            <person name="Hou J."/>
            <person name="Wang L."/>
            <person name="Wang M."/>
            <person name="Yang K.Y."/>
            <person name="Cui Y."/>
            <person name="Leung E.L."/>
            <person name="Nong W."/>
            <person name="Shin S.K."/>
            <person name="Au S.W."/>
            <person name="Jeong K.Y."/>
            <person name="Chew F.T."/>
            <person name="Hui J.H."/>
            <person name="Leung T.F."/>
            <person name="Tungtrongchitr A."/>
            <person name="Zhong N."/>
            <person name="Liu Z."/>
            <person name="Tsui S.K."/>
        </authorList>
    </citation>
    <scope>NUCLEOTIDE SEQUENCE [LARGE SCALE GENOMIC DNA]</scope>
    <source>
        <strain evidence="3">Derp</strain>
    </source>
</reference>
<feature type="domain" description="CTLH" evidence="2">
    <location>
        <begin position="40"/>
        <end position="97"/>
    </location>
</feature>
<dbReference type="InterPro" id="IPR006595">
    <property type="entry name" value="CTLH_C"/>
</dbReference>
<feature type="compositionally biased region" description="Polar residues" evidence="1">
    <location>
        <begin position="641"/>
        <end position="659"/>
    </location>
</feature>
<feature type="region of interest" description="Disordered" evidence="1">
    <location>
        <begin position="540"/>
        <end position="604"/>
    </location>
</feature>
<dbReference type="InterPro" id="IPR006594">
    <property type="entry name" value="LisH"/>
</dbReference>
<evidence type="ECO:0000313" key="4">
    <source>
        <dbReference type="Proteomes" id="UP000887458"/>
    </source>
</evidence>
<dbReference type="PROSITE" id="PS50896">
    <property type="entry name" value="LISH"/>
    <property type="match status" value="1"/>
</dbReference>
<protein>
    <submittedName>
        <fullName evidence="3">WD repeat-containing protein 47</fullName>
    </submittedName>
</protein>
<dbReference type="Proteomes" id="UP000887458">
    <property type="component" value="Unassembled WGS sequence"/>
</dbReference>
<dbReference type="SMART" id="SM00668">
    <property type="entry name" value="CTLH"/>
    <property type="match status" value="1"/>
</dbReference>
<reference evidence="3 4" key="1">
    <citation type="journal article" date="2018" name="J. Allergy Clin. Immunol.">
        <title>High-quality assembly of Dermatophagoides pteronyssinus genome and transcriptome reveals a wide range of novel allergens.</title>
        <authorList>
            <person name="Liu X.Y."/>
            <person name="Yang K.Y."/>
            <person name="Wang M.Q."/>
            <person name="Kwok J.S."/>
            <person name="Zeng X."/>
            <person name="Yang Z."/>
            <person name="Xiao X.J."/>
            <person name="Lau C.P."/>
            <person name="Li Y."/>
            <person name="Huang Z.M."/>
            <person name="Ba J.G."/>
            <person name="Yim A.K."/>
            <person name="Ouyang C.Y."/>
            <person name="Ngai S.M."/>
            <person name="Chan T.F."/>
            <person name="Leung E.L."/>
            <person name="Liu L."/>
            <person name="Liu Z.G."/>
            <person name="Tsui S.K."/>
        </authorList>
    </citation>
    <scope>NUCLEOTIDE SEQUENCE [LARGE SCALE GENOMIC DNA]</scope>
    <source>
        <strain evidence="3">Derp</strain>
    </source>
</reference>
<evidence type="ECO:0000256" key="1">
    <source>
        <dbReference type="SAM" id="MobiDB-lite"/>
    </source>
</evidence>
<dbReference type="PANTHER" id="PTHR19863:SF5">
    <property type="entry name" value="WD REPEAT-CONTAINING PROTEIN 47"/>
    <property type="match status" value="1"/>
</dbReference>
<organism evidence="3 4">
    <name type="scientific">Dermatophagoides pteronyssinus</name>
    <name type="common">European house dust mite</name>
    <dbReference type="NCBI Taxonomy" id="6956"/>
    <lineage>
        <taxon>Eukaryota</taxon>
        <taxon>Metazoa</taxon>
        <taxon>Ecdysozoa</taxon>
        <taxon>Arthropoda</taxon>
        <taxon>Chelicerata</taxon>
        <taxon>Arachnida</taxon>
        <taxon>Acari</taxon>
        <taxon>Acariformes</taxon>
        <taxon>Sarcoptiformes</taxon>
        <taxon>Astigmata</taxon>
        <taxon>Psoroptidia</taxon>
        <taxon>Analgoidea</taxon>
        <taxon>Pyroglyphidae</taxon>
        <taxon>Dermatophagoidinae</taxon>
        <taxon>Dermatophagoides</taxon>
    </lineage>
</organism>
<dbReference type="EMBL" id="NJHN03000077">
    <property type="protein sequence ID" value="KAH9417496.1"/>
    <property type="molecule type" value="Genomic_DNA"/>
</dbReference>
<accession>A0ABQ8J4M3</accession>
<dbReference type="PROSITE" id="PS50897">
    <property type="entry name" value="CTLH"/>
    <property type="match status" value="1"/>
</dbReference>
<name>A0ABQ8J4M3_DERPT</name>
<dbReference type="InterPro" id="IPR040067">
    <property type="entry name" value="WDR47"/>
</dbReference>